<keyword evidence="2" id="KW-1185">Reference proteome</keyword>
<comment type="caution">
    <text evidence="1">The sequence shown here is derived from an EMBL/GenBank/DDBJ whole genome shotgun (WGS) entry which is preliminary data.</text>
</comment>
<dbReference type="AlphaFoldDB" id="A0A235F628"/>
<accession>A0A235F628</accession>
<reference evidence="1 2" key="1">
    <citation type="submission" date="2017-07" db="EMBL/GenBank/DDBJ databases">
        <title>Fictibacillus sp. nov. GDSW-R2A3 Genome sequencing and assembly.</title>
        <authorList>
            <person name="Mayilraj S."/>
        </authorList>
    </citation>
    <scope>NUCLEOTIDE SEQUENCE [LARGE SCALE GENOMIC DNA]</scope>
    <source>
        <strain evidence="1 2">GDSW-R2A3</strain>
    </source>
</reference>
<proteinExistence type="predicted"/>
<evidence type="ECO:0000313" key="1">
    <source>
        <dbReference type="EMBL" id="OYD56692.1"/>
    </source>
</evidence>
<dbReference type="Proteomes" id="UP000215059">
    <property type="component" value="Unassembled WGS sequence"/>
</dbReference>
<organism evidence="1 2">
    <name type="scientific">Fictibacillus aquaticus</name>
    <dbReference type="NCBI Taxonomy" id="2021314"/>
    <lineage>
        <taxon>Bacteria</taxon>
        <taxon>Bacillati</taxon>
        <taxon>Bacillota</taxon>
        <taxon>Bacilli</taxon>
        <taxon>Bacillales</taxon>
        <taxon>Fictibacillaceae</taxon>
        <taxon>Fictibacillus</taxon>
    </lineage>
</organism>
<gene>
    <name evidence="1" type="ORF">CGZ90_16930</name>
</gene>
<name>A0A235F628_9BACL</name>
<sequence>MLTEKLIQEIQEYIEFHLSMEVFSCQAPIEAEIYKESLQEISGLDEFIQSHKKPSFRDVLFSYIDQSGATDAAIYTKAGIDRRHFSKIRSRADYTPKKNTVIALALSLKLDIDNTDELLSSAGYSLSQSDEADLVIQYFIEKQNYNIHVIDEALYRFKGKTLVGAI</sequence>
<dbReference type="EMBL" id="NOII01000011">
    <property type="protein sequence ID" value="OYD56692.1"/>
    <property type="molecule type" value="Genomic_DNA"/>
</dbReference>
<protein>
    <recommendedName>
        <fullName evidence="3">Appr-1-p processing protein</fullName>
    </recommendedName>
</protein>
<evidence type="ECO:0008006" key="3">
    <source>
        <dbReference type="Google" id="ProtNLM"/>
    </source>
</evidence>
<dbReference type="OrthoDB" id="6194521at2"/>
<evidence type="ECO:0000313" key="2">
    <source>
        <dbReference type="Proteomes" id="UP000215059"/>
    </source>
</evidence>